<sequence length="273" mass="26561">MGFKKLALAAAVAAAPMSALALEPMQDEALSSVTGQDGISMSITTNVTTDLFIEDTDGHAAIGTAGANAGFIAVQGVNINGQIDIDIDAASAAGTNGVGGALVIGIDLPNLTLSNLNIGVSGSDATNGERVAVDGLARVTAAKAGTITNVVSLGDITLNNLGMDIQLGPDAANFLSLSGAIGDIVITNFTLNDSSAAGGGSLFADNVLIGGMDLTGTTASITPTGLSLSIATAGGSDIALMGVGMGTAGTNPIGNVYITGLNLNGTTVSISGH</sequence>
<evidence type="ECO:0000256" key="1">
    <source>
        <dbReference type="SAM" id="SignalP"/>
    </source>
</evidence>
<feature type="domain" description="DUF6160" evidence="2">
    <location>
        <begin position="2"/>
        <end position="96"/>
    </location>
</feature>
<organism evidence="3 4">
    <name type="scientific">Alcanivorax nanhaiticus</name>
    <dbReference type="NCBI Taxonomy" id="1177154"/>
    <lineage>
        <taxon>Bacteria</taxon>
        <taxon>Pseudomonadati</taxon>
        <taxon>Pseudomonadota</taxon>
        <taxon>Gammaproteobacteria</taxon>
        <taxon>Oceanospirillales</taxon>
        <taxon>Alcanivoracaceae</taxon>
        <taxon>Alcanivorax</taxon>
    </lineage>
</organism>
<dbReference type="Pfam" id="PF19657">
    <property type="entry name" value="DUF6160"/>
    <property type="match status" value="1"/>
</dbReference>
<feature type="chain" id="PRO_5001910896" evidence="1">
    <location>
        <begin position="22"/>
        <end position="273"/>
    </location>
</feature>
<dbReference type="EMBL" id="ARXV01000003">
    <property type="protein sequence ID" value="KGD65743.1"/>
    <property type="molecule type" value="Genomic_DNA"/>
</dbReference>
<accession>A0A095TTM2</accession>
<evidence type="ECO:0000313" key="3">
    <source>
        <dbReference type="EMBL" id="KGD65743.1"/>
    </source>
</evidence>
<comment type="caution">
    <text evidence="3">The sequence shown here is derived from an EMBL/GenBank/DDBJ whole genome shotgun (WGS) entry which is preliminary data.</text>
</comment>
<dbReference type="OrthoDB" id="6078536at2"/>
<dbReference type="InterPro" id="IPR046158">
    <property type="entry name" value="DUF6160"/>
</dbReference>
<dbReference type="AlphaFoldDB" id="A0A095TTM2"/>
<reference evidence="3 4" key="1">
    <citation type="submission" date="2012-09" db="EMBL/GenBank/DDBJ databases">
        <title>Genome Sequence of alkane-degrading Bacterium Alcanivorax sp. 19-m-6.</title>
        <authorList>
            <person name="Lai Q."/>
            <person name="Shao Z."/>
        </authorList>
    </citation>
    <scope>NUCLEOTIDE SEQUENCE [LARGE SCALE GENOMIC DNA]</scope>
    <source>
        <strain evidence="3 4">19-m-6</strain>
    </source>
</reference>
<gene>
    <name evidence="3" type="ORF">Y5S_00967</name>
</gene>
<dbReference type="Proteomes" id="UP000029444">
    <property type="component" value="Unassembled WGS sequence"/>
</dbReference>
<protein>
    <submittedName>
        <fullName evidence="3">Putative pilus subunit (FilA)</fullName>
    </submittedName>
</protein>
<evidence type="ECO:0000313" key="4">
    <source>
        <dbReference type="Proteomes" id="UP000029444"/>
    </source>
</evidence>
<keyword evidence="1" id="KW-0732">Signal</keyword>
<evidence type="ECO:0000259" key="2">
    <source>
        <dbReference type="Pfam" id="PF19657"/>
    </source>
</evidence>
<feature type="signal peptide" evidence="1">
    <location>
        <begin position="1"/>
        <end position="21"/>
    </location>
</feature>
<dbReference type="PATRIC" id="fig|1177154.3.peg.978"/>
<dbReference type="RefSeq" id="WP_035230966.1">
    <property type="nucleotide sequence ID" value="NZ_ARXV01000003.1"/>
</dbReference>
<name>A0A095TTM2_9GAMM</name>
<proteinExistence type="predicted"/>
<keyword evidence="4" id="KW-1185">Reference proteome</keyword>